<feature type="domain" description="2EXR" evidence="2">
    <location>
        <begin position="5"/>
        <end position="96"/>
    </location>
</feature>
<dbReference type="EMBL" id="JAVFKD010000014">
    <property type="protein sequence ID" value="KAK5991565.1"/>
    <property type="molecule type" value="Genomic_DNA"/>
</dbReference>
<reference evidence="3 4" key="1">
    <citation type="submission" date="2024-01" db="EMBL/GenBank/DDBJ databases">
        <title>Complete genome of Cladobotryum mycophilum ATHUM6906.</title>
        <authorList>
            <person name="Christinaki A.C."/>
            <person name="Myridakis A.I."/>
            <person name="Kouvelis V.N."/>
        </authorList>
    </citation>
    <scope>NUCLEOTIDE SEQUENCE [LARGE SCALE GENOMIC DNA]</scope>
    <source>
        <strain evidence="3 4">ATHUM6906</strain>
    </source>
</reference>
<dbReference type="Pfam" id="PF20150">
    <property type="entry name" value="2EXR"/>
    <property type="match status" value="1"/>
</dbReference>
<organism evidence="3 4">
    <name type="scientific">Cladobotryum mycophilum</name>
    <dbReference type="NCBI Taxonomy" id="491253"/>
    <lineage>
        <taxon>Eukaryota</taxon>
        <taxon>Fungi</taxon>
        <taxon>Dikarya</taxon>
        <taxon>Ascomycota</taxon>
        <taxon>Pezizomycotina</taxon>
        <taxon>Sordariomycetes</taxon>
        <taxon>Hypocreomycetidae</taxon>
        <taxon>Hypocreales</taxon>
        <taxon>Hypocreaceae</taxon>
        <taxon>Cladobotryum</taxon>
    </lineage>
</organism>
<evidence type="ECO:0000313" key="4">
    <source>
        <dbReference type="Proteomes" id="UP001338125"/>
    </source>
</evidence>
<feature type="region of interest" description="Disordered" evidence="1">
    <location>
        <begin position="355"/>
        <end position="381"/>
    </location>
</feature>
<proteinExistence type="predicted"/>
<keyword evidence="4" id="KW-1185">Reference proteome</keyword>
<protein>
    <recommendedName>
        <fullName evidence="2">2EXR domain-containing protein</fullName>
    </recommendedName>
</protein>
<accession>A0ABR0SIH7</accession>
<dbReference type="InterPro" id="IPR045518">
    <property type="entry name" value="2EXR"/>
</dbReference>
<comment type="caution">
    <text evidence="3">The sequence shown here is derived from an EMBL/GenBank/DDBJ whole genome shotgun (WGS) entry which is preliminary data.</text>
</comment>
<sequence length="381" mass="43786">MASEFHYFPRLPTKIRQEIWSYYLLPRVIEVPVVRSVYKPSAEEVKIGEISLALDVMSARRAAHEVAVALGRNELVTASETLSLQTMWSQPGIDTLHLNWKGTYGESLDSLSDQIPLPELLNMAARCNVTISVPCAVFHDFLAEDKAFSDDSDDEDWYPTGKDKLEDPRAQDVLAFTQCSLGTCSVVIATVHLHVDEQAALQSGLFRYDQDIQLVDVYELDMIKRYRDLWASHAEMRDPTPGSLFKIFLDQKTFDRRVQLWLRGAMHLMLWMAWFDPKNGDDPMFHFPSPASIRLTRLNALCSPLLEYAQRYTESYAQHNGTPSRKFSPRHEWVLRKKEEVPKLMPKIMFKHCSRGDCPKRPAPSDTTQAENWRLPERSIP</sequence>
<evidence type="ECO:0000259" key="2">
    <source>
        <dbReference type="Pfam" id="PF20150"/>
    </source>
</evidence>
<evidence type="ECO:0000313" key="3">
    <source>
        <dbReference type="EMBL" id="KAK5991565.1"/>
    </source>
</evidence>
<dbReference type="Proteomes" id="UP001338125">
    <property type="component" value="Unassembled WGS sequence"/>
</dbReference>
<evidence type="ECO:0000256" key="1">
    <source>
        <dbReference type="SAM" id="MobiDB-lite"/>
    </source>
</evidence>
<name>A0ABR0SIH7_9HYPO</name>
<gene>
    <name evidence="3" type="ORF">PT974_09850</name>
</gene>